<gene>
    <name evidence="6" type="ORF">NCTC13150_00939</name>
</gene>
<evidence type="ECO:0000256" key="3">
    <source>
        <dbReference type="ARBA" id="ARBA00022692"/>
    </source>
</evidence>
<evidence type="ECO:0000313" key="6">
    <source>
        <dbReference type="EMBL" id="VFB16414.1"/>
    </source>
</evidence>
<keyword evidence="7" id="KW-1185">Reference proteome</keyword>
<evidence type="ECO:0000256" key="1">
    <source>
        <dbReference type="ARBA" id="ARBA00004167"/>
    </source>
</evidence>
<dbReference type="PANTHER" id="PTHR34478:SF2">
    <property type="entry name" value="MEMBRANE PROTEIN"/>
    <property type="match status" value="1"/>
</dbReference>
<dbReference type="SUPFAM" id="SSF140478">
    <property type="entry name" value="LemA-like"/>
    <property type="match status" value="1"/>
</dbReference>
<dbReference type="EMBL" id="CAACYI010000001">
    <property type="protein sequence ID" value="VFB16414.1"/>
    <property type="molecule type" value="Genomic_DNA"/>
</dbReference>
<keyword evidence="3" id="KW-0812">Transmembrane</keyword>
<dbReference type="GO" id="GO:0016020">
    <property type="term" value="C:membrane"/>
    <property type="evidence" value="ECO:0007669"/>
    <property type="project" value="UniProtKB-SubCell"/>
</dbReference>
<dbReference type="InterPro" id="IPR007156">
    <property type="entry name" value="MamQ_LemA"/>
</dbReference>
<evidence type="ECO:0000313" key="7">
    <source>
        <dbReference type="Proteomes" id="UP000377798"/>
    </source>
</evidence>
<dbReference type="RefSeq" id="WP_034440015.1">
    <property type="nucleotide sequence ID" value="NZ_CAACYI010000001.1"/>
</dbReference>
<proteinExistence type="inferred from homology"/>
<keyword evidence="4" id="KW-1133">Transmembrane helix</keyword>
<dbReference type="Pfam" id="PF04011">
    <property type="entry name" value="LemA"/>
    <property type="match status" value="1"/>
</dbReference>
<comment type="subcellular location">
    <subcellularLocation>
        <location evidence="1">Membrane</location>
        <topology evidence="1">Single-pass membrane protein</topology>
    </subcellularLocation>
</comment>
<accession>A0A8H2M4S0</accession>
<organism evidence="6 7">
    <name type="scientific">Urinicoccus massiliensis</name>
    <dbReference type="NCBI Taxonomy" id="1723382"/>
    <lineage>
        <taxon>Bacteria</taxon>
        <taxon>Bacillati</taxon>
        <taxon>Bacillota</taxon>
        <taxon>Tissierellia</taxon>
        <taxon>Tissierellales</taxon>
        <taxon>Peptoniphilaceae</taxon>
        <taxon>Urinicoccus</taxon>
    </lineage>
</organism>
<evidence type="ECO:0000256" key="4">
    <source>
        <dbReference type="ARBA" id="ARBA00022989"/>
    </source>
</evidence>
<sequence>MKKSLPIIILVLVLVLLAGRGVSTYNRLVAKDEAVNHQWAQVENVLKRRADLIPNLVNTVKGYAGHESQVLTDITKARSSVSEAKGPEEQEKANAELNKALGNINVVVEAYPELKADKNFQDLQAELAGTENRIAVERKRYNDQVSEFNQDVRRFPTKLIASLLGFQEKQYFEISQAEAQVPEVSF</sequence>
<evidence type="ECO:0000256" key="2">
    <source>
        <dbReference type="ARBA" id="ARBA00008854"/>
    </source>
</evidence>
<dbReference type="PANTHER" id="PTHR34478">
    <property type="entry name" value="PROTEIN LEMA"/>
    <property type="match status" value="1"/>
</dbReference>
<dbReference type="AlphaFoldDB" id="A0A8H2M4S0"/>
<reference evidence="6 7" key="1">
    <citation type="submission" date="2019-02" db="EMBL/GenBank/DDBJ databases">
        <authorList>
            <consortium name="Pathogen Informatics"/>
        </authorList>
    </citation>
    <scope>NUCLEOTIDE SEQUENCE [LARGE SCALE GENOMIC DNA]</scope>
    <source>
        <strain evidence="6 7">3012STDY7089603</strain>
    </source>
</reference>
<protein>
    <submittedName>
        <fullName evidence="6">LemA family</fullName>
    </submittedName>
</protein>
<name>A0A8H2M4S0_9FIRM</name>
<dbReference type="Gene3D" id="1.20.1440.20">
    <property type="entry name" value="LemA-like domain"/>
    <property type="match status" value="1"/>
</dbReference>
<evidence type="ECO:0000256" key="5">
    <source>
        <dbReference type="ARBA" id="ARBA00023136"/>
    </source>
</evidence>
<dbReference type="Proteomes" id="UP000377798">
    <property type="component" value="Unassembled WGS sequence"/>
</dbReference>
<dbReference type="InterPro" id="IPR023353">
    <property type="entry name" value="LemA-like_dom_sf"/>
</dbReference>
<comment type="similarity">
    <text evidence="2">Belongs to the LemA family.</text>
</comment>
<keyword evidence="5" id="KW-0472">Membrane</keyword>
<comment type="caution">
    <text evidence="6">The sequence shown here is derived from an EMBL/GenBank/DDBJ whole genome shotgun (WGS) entry which is preliminary data.</text>
</comment>